<protein>
    <recommendedName>
        <fullName evidence="6">WRKY domain-containing protein</fullName>
    </recommendedName>
</protein>
<evidence type="ECO:0000313" key="7">
    <source>
        <dbReference type="EMBL" id="KAG6485972.1"/>
    </source>
</evidence>
<dbReference type="Pfam" id="PF03106">
    <property type="entry name" value="WRKY"/>
    <property type="match status" value="1"/>
</dbReference>
<dbReference type="SUPFAM" id="SSF118290">
    <property type="entry name" value="WRKY DNA-binding domain"/>
    <property type="match status" value="1"/>
</dbReference>
<accession>A0A8J5KDR9</accession>
<dbReference type="EMBL" id="JACMSC010000015">
    <property type="protein sequence ID" value="KAG6485972.1"/>
    <property type="molecule type" value="Genomic_DNA"/>
</dbReference>
<gene>
    <name evidence="7" type="ORF">ZIOFF_054539</name>
</gene>
<dbReference type="InterPro" id="IPR003657">
    <property type="entry name" value="WRKY_dom"/>
</dbReference>
<dbReference type="SMART" id="SM00774">
    <property type="entry name" value="WRKY"/>
    <property type="match status" value="1"/>
</dbReference>
<evidence type="ECO:0000313" key="8">
    <source>
        <dbReference type="Proteomes" id="UP000734854"/>
    </source>
</evidence>
<dbReference type="PANTHER" id="PTHR31221:SF334">
    <property type="entry name" value="WRKY TRANSCRIPTION FACTOR 57-RELATED"/>
    <property type="match status" value="1"/>
</dbReference>
<evidence type="ECO:0000256" key="4">
    <source>
        <dbReference type="ARBA" id="ARBA00023163"/>
    </source>
</evidence>
<keyword evidence="8" id="KW-1185">Reference proteome</keyword>
<dbReference type="InterPro" id="IPR044810">
    <property type="entry name" value="WRKY_plant"/>
</dbReference>
<dbReference type="AlphaFoldDB" id="A0A8J5KDR9"/>
<keyword evidence="2" id="KW-0805">Transcription regulation</keyword>
<evidence type="ECO:0000259" key="6">
    <source>
        <dbReference type="PROSITE" id="PS50811"/>
    </source>
</evidence>
<evidence type="ECO:0000256" key="3">
    <source>
        <dbReference type="ARBA" id="ARBA00023125"/>
    </source>
</evidence>
<name>A0A8J5KDR9_ZINOF</name>
<dbReference type="PANTHER" id="PTHR31221">
    <property type="entry name" value="WRKY TRANSCRIPTION FACTOR PROTEIN 1-RELATED"/>
    <property type="match status" value="1"/>
</dbReference>
<dbReference type="Gene3D" id="2.20.25.80">
    <property type="entry name" value="WRKY domain"/>
    <property type="match status" value="1"/>
</dbReference>
<organism evidence="7 8">
    <name type="scientific">Zingiber officinale</name>
    <name type="common">Ginger</name>
    <name type="synonym">Amomum zingiber</name>
    <dbReference type="NCBI Taxonomy" id="94328"/>
    <lineage>
        <taxon>Eukaryota</taxon>
        <taxon>Viridiplantae</taxon>
        <taxon>Streptophyta</taxon>
        <taxon>Embryophyta</taxon>
        <taxon>Tracheophyta</taxon>
        <taxon>Spermatophyta</taxon>
        <taxon>Magnoliopsida</taxon>
        <taxon>Liliopsida</taxon>
        <taxon>Zingiberales</taxon>
        <taxon>Zingiberaceae</taxon>
        <taxon>Zingiber</taxon>
    </lineage>
</organism>
<feature type="domain" description="WRKY" evidence="6">
    <location>
        <begin position="51"/>
        <end position="89"/>
    </location>
</feature>
<evidence type="ECO:0000256" key="2">
    <source>
        <dbReference type="ARBA" id="ARBA00023015"/>
    </source>
</evidence>
<keyword evidence="5" id="KW-0539">Nucleus</keyword>
<evidence type="ECO:0000256" key="1">
    <source>
        <dbReference type="ARBA" id="ARBA00004123"/>
    </source>
</evidence>
<reference evidence="7 8" key="1">
    <citation type="submission" date="2020-08" db="EMBL/GenBank/DDBJ databases">
        <title>Plant Genome Project.</title>
        <authorList>
            <person name="Zhang R.-G."/>
        </authorList>
    </citation>
    <scope>NUCLEOTIDE SEQUENCE [LARGE SCALE GENOMIC DNA]</scope>
    <source>
        <tissue evidence="7">Rhizome</tissue>
    </source>
</reference>
<comment type="subcellular location">
    <subcellularLocation>
        <location evidence="1">Nucleus</location>
    </subcellularLocation>
</comment>
<keyword evidence="4" id="KW-0804">Transcription</keyword>
<dbReference type="Proteomes" id="UP000734854">
    <property type="component" value="Unassembled WGS sequence"/>
</dbReference>
<dbReference type="InterPro" id="IPR036576">
    <property type="entry name" value="WRKY_dom_sf"/>
</dbReference>
<sequence>MEEEAFAVATAASACLDGLFVESGAVGGGNGGRLLKGHQPPEEVSGDATSSYYRCTNTKCQVKKRVERSYEDPSIVITTYEGQHCHYTISYPRPIFASLHLHNAITHHHFDPPLALSSPRVFPPSSQFYHDNHCSDQAIEQTQFHEASLNSTSIDEGLLGDIVPSTLRNR</sequence>
<comment type="caution">
    <text evidence="7">The sequence shown here is derived from an EMBL/GenBank/DDBJ whole genome shotgun (WGS) entry which is preliminary data.</text>
</comment>
<dbReference type="GO" id="GO:0043565">
    <property type="term" value="F:sequence-specific DNA binding"/>
    <property type="evidence" value="ECO:0007669"/>
    <property type="project" value="InterPro"/>
</dbReference>
<proteinExistence type="predicted"/>
<dbReference type="PROSITE" id="PS50811">
    <property type="entry name" value="WRKY"/>
    <property type="match status" value="1"/>
</dbReference>
<dbReference type="GO" id="GO:0003700">
    <property type="term" value="F:DNA-binding transcription factor activity"/>
    <property type="evidence" value="ECO:0007669"/>
    <property type="project" value="InterPro"/>
</dbReference>
<keyword evidence="3" id="KW-0238">DNA-binding</keyword>
<dbReference type="GO" id="GO:0005634">
    <property type="term" value="C:nucleus"/>
    <property type="evidence" value="ECO:0007669"/>
    <property type="project" value="UniProtKB-SubCell"/>
</dbReference>
<evidence type="ECO:0000256" key="5">
    <source>
        <dbReference type="ARBA" id="ARBA00023242"/>
    </source>
</evidence>